<organism evidence="1 2">
    <name type="scientific">Citrobacter portucalensis</name>
    <dbReference type="NCBI Taxonomy" id="1639133"/>
    <lineage>
        <taxon>Bacteria</taxon>
        <taxon>Pseudomonadati</taxon>
        <taxon>Pseudomonadota</taxon>
        <taxon>Gammaproteobacteria</taxon>
        <taxon>Enterobacterales</taxon>
        <taxon>Enterobacteriaceae</taxon>
        <taxon>Citrobacter</taxon>
        <taxon>Citrobacter freundii complex</taxon>
    </lineage>
</organism>
<gene>
    <name evidence="1" type="ORF">D3H66_23525</name>
</gene>
<dbReference type="Proteomes" id="UP000323297">
    <property type="component" value="Unassembled WGS sequence"/>
</dbReference>
<dbReference type="RefSeq" id="WP_085049620.1">
    <property type="nucleotide sequence ID" value="NZ_JANBWN010000013.1"/>
</dbReference>
<dbReference type="Pfam" id="PF06763">
    <property type="entry name" value="Minor_tail_Z"/>
    <property type="match status" value="1"/>
</dbReference>
<comment type="caution">
    <text evidence="1">The sequence shown here is derived from an EMBL/GenBank/DDBJ whole genome shotgun (WGS) entry which is preliminary data.</text>
</comment>
<evidence type="ECO:0000313" key="1">
    <source>
        <dbReference type="EMBL" id="KAA1140879.1"/>
    </source>
</evidence>
<dbReference type="PIRSF" id="PIRSF004395">
    <property type="entry name" value="Tail_Z"/>
    <property type="match status" value="1"/>
</dbReference>
<evidence type="ECO:0000313" key="2">
    <source>
        <dbReference type="Proteomes" id="UP000323297"/>
    </source>
</evidence>
<dbReference type="AlphaFoldDB" id="A0A5B0SU77"/>
<sequence length="184" mass="20575">MSIKGLEQAIANLNSISKTAVPRASSQAVNRIATRAISRSTREVSKETRVPRKLVNQRARLKKATVRKPQATIRVNRGNLPAIKLGPASVRLSRRKRDKNGVRSELRVGRFRFPGAFIQQLNSGRWHVLQRTTAARYPLKVVSIPLAEPLTTAFKAQSTKLTETDLPKELAATLRNQLRLVLIK</sequence>
<reference evidence="1 2" key="1">
    <citation type="submission" date="2019-08" db="EMBL/GenBank/DDBJ databases">
        <title>Draft genome sequence of Citrobacter portucalensis strain isolated from green turtle.</title>
        <authorList>
            <person name="Fernandes M.R."/>
            <person name="Sellera F.P."/>
            <person name="Goldeberg D.W."/>
            <person name="Costa D.C."/>
            <person name="Lincopan N."/>
        </authorList>
    </citation>
    <scope>NUCLEOTIDE SEQUENCE [LARGE SCALE GENOMIC DNA]</scope>
    <source>
        <strain evidence="1 2">TV06</strain>
    </source>
</reference>
<dbReference type="InterPro" id="IPR010633">
    <property type="entry name" value="Phage_lambda_GpZ"/>
</dbReference>
<proteinExistence type="predicted"/>
<name>A0A5B0SU77_9ENTR</name>
<dbReference type="EMBL" id="VTZD01000037">
    <property type="protein sequence ID" value="KAA1140879.1"/>
    <property type="molecule type" value="Genomic_DNA"/>
</dbReference>
<protein>
    <submittedName>
        <fullName evidence="1">Phage tail protein</fullName>
    </submittedName>
</protein>
<accession>A0A5B0SU77</accession>